<sequence length="432" mass="46679">MTSDSYSTSVSGPGALITAIPALLGFIPERSLVLITLDGDGGEIGTTMRHDLVLDDKGRPTSEMLALIEHLAHVCESYEAQLVMGVVIDGAHPADSPHYRCLFAIIDRHLAAVGGLYGGFVTPAITSGSHWTTMWDNRSDAQQGSGPATGVVGDPTISPVAIARAVKNGRRVLMTRDEMVNSLSALPHCADPACDAHAVAADDDRAYWRIHDERAESALFGTGEDDELEPQDCGRVDDTAHWVNRVPQSLDQTTVAPSTLRQWAESAAPQRIALPTLVDGLRRLQESLDLERALDVLEDGRELTCADLRFFDKALREFYVRDSLLALAVTDRWMDAERAWTQAARRLRGRGQASAATLLGFIYYVHGNGAMAGTAFDVALRACPDYSMAVLYSDALVRGIPPNRISECAESGFIVARSLGVTLPDPVMRPAA</sequence>
<dbReference type="EMBL" id="PEBD01000012">
    <property type="protein sequence ID" value="PHV64742.1"/>
    <property type="molecule type" value="Genomic_DNA"/>
</dbReference>
<dbReference type="RefSeq" id="WP_099385004.1">
    <property type="nucleotide sequence ID" value="NZ_PEBD01000012.1"/>
</dbReference>
<proteinExistence type="predicted"/>
<dbReference type="Pfam" id="PF13830">
    <property type="entry name" value="DUF4192"/>
    <property type="match status" value="1"/>
</dbReference>
<name>A0A2G3PHZ9_WILMA</name>
<evidence type="ECO:0000313" key="1">
    <source>
        <dbReference type="EMBL" id="PHV64742.1"/>
    </source>
</evidence>
<dbReference type="Proteomes" id="UP000225108">
    <property type="component" value="Unassembled WGS sequence"/>
</dbReference>
<comment type="caution">
    <text evidence="1">The sequence shown here is derived from an EMBL/GenBank/DDBJ whole genome shotgun (WGS) entry which is preliminary data.</text>
</comment>
<gene>
    <name evidence="1" type="ORF">CSW57_23475</name>
</gene>
<accession>A0A2G3PHZ9</accession>
<evidence type="ECO:0000313" key="2">
    <source>
        <dbReference type="Proteomes" id="UP000225108"/>
    </source>
</evidence>
<reference evidence="1 2" key="1">
    <citation type="submission" date="2017-10" db="EMBL/GenBank/DDBJ databases">
        <title>The draft genome sequence of Williamsia sp. BULT 1.1 isolated from the semi-arid grassland soils from South Africa.</title>
        <authorList>
            <person name="Kabwe M.H."/>
            <person name="Govender N."/>
            <person name="Mutseka Lunga P."/>
            <person name="Vikram S."/>
            <person name="Makhalanyane T.P."/>
        </authorList>
    </citation>
    <scope>NUCLEOTIDE SEQUENCE [LARGE SCALE GENOMIC DNA]</scope>
    <source>
        <strain evidence="1 2">BULT 1.1</strain>
    </source>
</reference>
<evidence type="ECO:0008006" key="3">
    <source>
        <dbReference type="Google" id="ProtNLM"/>
    </source>
</evidence>
<protein>
    <recommendedName>
        <fullName evidence="3">DUF4192 domain-containing protein</fullName>
    </recommendedName>
</protein>
<dbReference type="AlphaFoldDB" id="A0A2G3PHZ9"/>
<dbReference type="InterPro" id="IPR025447">
    <property type="entry name" value="DUF4192"/>
</dbReference>
<organism evidence="1 2">
    <name type="scientific">Williamsia marianensis</name>
    <dbReference type="NCBI Taxonomy" id="85044"/>
    <lineage>
        <taxon>Bacteria</taxon>
        <taxon>Bacillati</taxon>
        <taxon>Actinomycetota</taxon>
        <taxon>Actinomycetes</taxon>
        <taxon>Mycobacteriales</taxon>
        <taxon>Nocardiaceae</taxon>
        <taxon>Williamsia</taxon>
    </lineage>
</organism>